<comment type="caution">
    <text evidence="1">The sequence shown here is derived from an EMBL/GenBank/DDBJ whole genome shotgun (WGS) entry which is preliminary data.</text>
</comment>
<dbReference type="EMBL" id="LXQA010104520">
    <property type="protein sequence ID" value="MCI17235.1"/>
    <property type="molecule type" value="Genomic_DNA"/>
</dbReference>
<evidence type="ECO:0000313" key="1">
    <source>
        <dbReference type="EMBL" id="MCI17235.1"/>
    </source>
</evidence>
<sequence>NDRREVLRILEKEVRKSSGRNKIHKAAVVVNQDRSYSVSSGASVNKDWEHWVVLHGNEKVVREDVREIGQTIEVNFNGVSANMFGVMSRGERVKEVE</sequence>
<organism evidence="1 2">
    <name type="scientific">Trifolium medium</name>
    <dbReference type="NCBI Taxonomy" id="97028"/>
    <lineage>
        <taxon>Eukaryota</taxon>
        <taxon>Viridiplantae</taxon>
        <taxon>Streptophyta</taxon>
        <taxon>Embryophyta</taxon>
        <taxon>Tracheophyta</taxon>
        <taxon>Spermatophyta</taxon>
        <taxon>Magnoliopsida</taxon>
        <taxon>eudicotyledons</taxon>
        <taxon>Gunneridae</taxon>
        <taxon>Pentapetalae</taxon>
        <taxon>rosids</taxon>
        <taxon>fabids</taxon>
        <taxon>Fabales</taxon>
        <taxon>Fabaceae</taxon>
        <taxon>Papilionoideae</taxon>
        <taxon>50 kb inversion clade</taxon>
        <taxon>NPAAA clade</taxon>
        <taxon>Hologalegina</taxon>
        <taxon>IRL clade</taxon>
        <taxon>Trifolieae</taxon>
        <taxon>Trifolium</taxon>
    </lineage>
</organism>
<evidence type="ECO:0000313" key="2">
    <source>
        <dbReference type="Proteomes" id="UP000265520"/>
    </source>
</evidence>
<name>A0A392Q1W7_9FABA</name>
<accession>A0A392Q1W7</accession>
<feature type="non-terminal residue" evidence="1">
    <location>
        <position position="1"/>
    </location>
</feature>
<dbReference type="Proteomes" id="UP000265520">
    <property type="component" value="Unassembled WGS sequence"/>
</dbReference>
<protein>
    <recommendedName>
        <fullName evidence="3">Endonuclease/exonuclease/phosphatase family protein</fullName>
    </recommendedName>
</protein>
<evidence type="ECO:0008006" key="3">
    <source>
        <dbReference type="Google" id="ProtNLM"/>
    </source>
</evidence>
<keyword evidence="2" id="KW-1185">Reference proteome</keyword>
<reference evidence="1 2" key="1">
    <citation type="journal article" date="2018" name="Front. Plant Sci.">
        <title>Red Clover (Trifolium pratense) and Zigzag Clover (T. medium) - A Picture of Genomic Similarities and Differences.</title>
        <authorList>
            <person name="Dluhosova J."/>
            <person name="Istvanek J."/>
            <person name="Nedelnik J."/>
            <person name="Repkova J."/>
        </authorList>
    </citation>
    <scope>NUCLEOTIDE SEQUENCE [LARGE SCALE GENOMIC DNA]</scope>
    <source>
        <strain evidence="2">cv. 10/8</strain>
        <tissue evidence="1">Leaf</tissue>
    </source>
</reference>
<dbReference type="AlphaFoldDB" id="A0A392Q1W7"/>
<proteinExistence type="predicted"/>